<comment type="function">
    <text evidence="2">Secreted aspartic endopeptidase that allows assimilation of proteinaceous substrates. The scissile peptide bond is attacked by a nucleophilic water molecule activated by two aspartic residues in the active site. Shows a broad primary substrate specificity. Favors hydrophobic residues at the P1 and P1' positions, but can also activate trypsinogen and hydrolyze the B chain of insulin between positions 'Gly-20' and 'Glu-21'.</text>
</comment>
<dbReference type="PRINTS" id="PR00792">
    <property type="entry name" value="PEPSIN"/>
</dbReference>
<dbReference type="InterPro" id="IPR033121">
    <property type="entry name" value="PEPTIDASE_A1"/>
</dbReference>
<evidence type="ECO:0000256" key="9">
    <source>
        <dbReference type="ARBA" id="ARBA00022729"/>
    </source>
</evidence>
<dbReference type="PANTHER" id="PTHR47966:SF23">
    <property type="entry name" value="ASPARTIC ENDOPEPTIDASE, PUTATIVE (AFU_ORTHOLOGUE AFUA_2G15950)-RELATED"/>
    <property type="match status" value="1"/>
</dbReference>
<comment type="caution">
    <text evidence="18">The sequence shown here is derived from an EMBL/GenBank/DDBJ whole genome shotgun (WGS) entry which is preliminary data.</text>
</comment>
<keyword evidence="11 16" id="KW-0378">Hydrolase</keyword>
<comment type="similarity">
    <text evidence="4 16">Belongs to the peptidase A1 family.</text>
</comment>
<keyword evidence="9" id="KW-0732">Signal</keyword>
<evidence type="ECO:0000256" key="3">
    <source>
        <dbReference type="ARBA" id="ARBA00004613"/>
    </source>
</evidence>
<dbReference type="SUPFAM" id="SSF50630">
    <property type="entry name" value="Acid proteases"/>
    <property type="match status" value="1"/>
</dbReference>
<name>A0A9W9PZY3_9EURO</name>
<reference evidence="18" key="1">
    <citation type="submission" date="2022-12" db="EMBL/GenBank/DDBJ databases">
        <authorList>
            <person name="Petersen C."/>
        </authorList>
    </citation>
    <scope>NUCLEOTIDE SEQUENCE</scope>
    <source>
        <strain evidence="18">IBT 21472</strain>
    </source>
</reference>
<gene>
    <name evidence="18" type="ORF">N7476_004243</name>
</gene>
<evidence type="ECO:0000313" key="18">
    <source>
        <dbReference type="EMBL" id="KAJ5321241.1"/>
    </source>
</evidence>
<evidence type="ECO:0000313" key="19">
    <source>
        <dbReference type="Proteomes" id="UP001147746"/>
    </source>
</evidence>
<evidence type="ECO:0000259" key="17">
    <source>
        <dbReference type="PROSITE" id="PS51767"/>
    </source>
</evidence>
<evidence type="ECO:0000256" key="15">
    <source>
        <dbReference type="PIRSR" id="PIRSR601461-1"/>
    </source>
</evidence>
<dbReference type="AlphaFoldDB" id="A0A9W9PZY3"/>
<keyword evidence="14" id="KW-0325">Glycoprotein</keyword>
<dbReference type="GO" id="GO:0005576">
    <property type="term" value="C:extracellular region"/>
    <property type="evidence" value="ECO:0007669"/>
    <property type="project" value="UniProtKB-SubCell"/>
</dbReference>
<dbReference type="PANTHER" id="PTHR47966">
    <property type="entry name" value="BETA-SITE APP-CLEAVING ENZYME, ISOFORM A-RELATED"/>
    <property type="match status" value="1"/>
</dbReference>
<evidence type="ECO:0000256" key="14">
    <source>
        <dbReference type="ARBA" id="ARBA00023180"/>
    </source>
</evidence>
<evidence type="ECO:0000256" key="4">
    <source>
        <dbReference type="ARBA" id="ARBA00007447"/>
    </source>
</evidence>
<dbReference type="FunFam" id="2.40.70.10:FF:000024">
    <property type="entry name" value="Endothiapepsin"/>
    <property type="match status" value="1"/>
</dbReference>
<keyword evidence="8 16" id="KW-0645">Protease</keyword>
<dbReference type="EMBL" id="JAPZBO010000003">
    <property type="protein sequence ID" value="KAJ5321241.1"/>
    <property type="molecule type" value="Genomic_DNA"/>
</dbReference>
<dbReference type="GO" id="GO:0006508">
    <property type="term" value="P:proteolysis"/>
    <property type="evidence" value="ECO:0007669"/>
    <property type="project" value="UniProtKB-KW"/>
</dbReference>
<dbReference type="InterPro" id="IPR034163">
    <property type="entry name" value="Aspergillopepsin-like_cat_dom"/>
</dbReference>
<comment type="subunit">
    <text evidence="5">Monomer.</text>
</comment>
<proteinExistence type="inferred from homology"/>
<feature type="active site" evidence="15">
    <location>
        <position position="295"/>
    </location>
</feature>
<evidence type="ECO:0000256" key="6">
    <source>
        <dbReference type="ARBA" id="ARBA00013206"/>
    </source>
</evidence>
<keyword evidence="10 16" id="KW-0064">Aspartyl protease</keyword>
<dbReference type="InterPro" id="IPR001969">
    <property type="entry name" value="Aspartic_peptidase_AS"/>
</dbReference>
<feature type="active site" evidence="15">
    <location>
        <position position="108"/>
    </location>
</feature>
<evidence type="ECO:0000256" key="16">
    <source>
        <dbReference type="RuleBase" id="RU000454"/>
    </source>
</evidence>
<dbReference type="InterPro" id="IPR001461">
    <property type="entry name" value="Aspartic_peptidase_A1"/>
</dbReference>
<dbReference type="EC" id="3.4.23.20" evidence="6"/>
<organism evidence="18 19">
    <name type="scientific">Penicillium atrosanguineum</name>
    <dbReference type="NCBI Taxonomy" id="1132637"/>
    <lineage>
        <taxon>Eukaryota</taxon>
        <taxon>Fungi</taxon>
        <taxon>Dikarya</taxon>
        <taxon>Ascomycota</taxon>
        <taxon>Pezizomycotina</taxon>
        <taxon>Eurotiomycetes</taxon>
        <taxon>Eurotiomycetidae</taxon>
        <taxon>Eurotiales</taxon>
        <taxon>Aspergillaceae</taxon>
        <taxon>Penicillium</taxon>
    </lineage>
</organism>
<comment type="catalytic activity">
    <reaction evidence="1">
        <text>Hydrolysis of proteins with broad specificity similar to that of pepsin A, preferring hydrophobic residues at P1 and P1', but also cleaving 20-Gly-|-Glu-21 in the B chain of insulin. Clots milk, and activates trypsinogen.</text>
        <dbReference type="EC" id="3.4.23.20"/>
    </reaction>
</comment>
<evidence type="ECO:0000256" key="13">
    <source>
        <dbReference type="ARBA" id="ARBA00023157"/>
    </source>
</evidence>
<dbReference type="Proteomes" id="UP001147746">
    <property type="component" value="Unassembled WGS sequence"/>
</dbReference>
<evidence type="ECO:0000256" key="5">
    <source>
        <dbReference type="ARBA" id="ARBA00011245"/>
    </source>
</evidence>
<dbReference type="GO" id="GO:0004190">
    <property type="term" value="F:aspartic-type endopeptidase activity"/>
    <property type="evidence" value="ECO:0007669"/>
    <property type="project" value="UniProtKB-KW"/>
</dbReference>
<accession>A0A9W9PZY3</accession>
<dbReference type="PROSITE" id="PS00141">
    <property type="entry name" value="ASP_PROTEASE"/>
    <property type="match status" value="1"/>
</dbReference>
<evidence type="ECO:0000256" key="12">
    <source>
        <dbReference type="ARBA" id="ARBA00023145"/>
    </source>
</evidence>
<protein>
    <recommendedName>
        <fullName evidence="6">penicillopepsin</fullName>
        <ecNumber evidence="6">3.4.23.20</ecNumber>
    </recommendedName>
</protein>
<keyword evidence="13" id="KW-1015">Disulfide bond</keyword>
<sequence length="411" mass="43669">MPAPTALRPQRRTRSFRVERAKRSEYIPNGPNALAKAYRKFGLAPTTFIDVDLNDFEAYKVAKSAVSTSTDSSDDDQTGEVAAKSVNSDVEFISTVTIGGQDIPMDFDTGSADMWVLNSNMDSSYTTGHTVYNPSSSTTYKAVTDSSFEISYGDNSWAKGTVCRDTVSIGGASITNQAIGLPSTVSTSFVSDTNSNGLLGLGFSSMNTFKPGPQKTFFDNIASDLEEPVFTSLLRSDGVGEYEFGKIDSSKHTGSLVNVSVDSSNGYWQFDSAFFAVGDGSLQTLTGSVKTAIADTGTSLMLVPTQMLEAYYGSVANAQLSSSVGGYVYPCKEDLPNLTVALGDKYQATIPGSLINFEEIGTNTTTGEKVCYGGVQSSSGSSMMIFGDVFLKALFVVFDQRGPSLAFASPA</sequence>
<keyword evidence="19" id="KW-1185">Reference proteome</keyword>
<dbReference type="Gene3D" id="2.40.70.10">
    <property type="entry name" value="Acid Proteases"/>
    <property type="match status" value="2"/>
</dbReference>
<feature type="domain" description="Peptidase A1" evidence="17">
    <location>
        <begin position="92"/>
        <end position="408"/>
    </location>
</feature>
<keyword evidence="7" id="KW-0964">Secreted</keyword>
<dbReference type="CDD" id="cd06097">
    <property type="entry name" value="Aspergillopepsin_like"/>
    <property type="match status" value="1"/>
</dbReference>
<reference evidence="18" key="2">
    <citation type="journal article" date="2023" name="IMA Fungus">
        <title>Comparative genomic study of the Penicillium genus elucidates a diverse pangenome and 15 lateral gene transfer events.</title>
        <authorList>
            <person name="Petersen C."/>
            <person name="Sorensen T."/>
            <person name="Nielsen M.R."/>
            <person name="Sondergaard T.E."/>
            <person name="Sorensen J.L."/>
            <person name="Fitzpatrick D.A."/>
            <person name="Frisvad J.C."/>
            <person name="Nielsen K.L."/>
        </authorList>
    </citation>
    <scope>NUCLEOTIDE SEQUENCE</scope>
    <source>
        <strain evidence="18">IBT 21472</strain>
    </source>
</reference>
<dbReference type="FunFam" id="2.40.70.10:FF:000026">
    <property type="entry name" value="Endothiapepsin"/>
    <property type="match status" value="1"/>
</dbReference>
<evidence type="ECO:0000256" key="11">
    <source>
        <dbReference type="ARBA" id="ARBA00022801"/>
    </source>
</evidence>
<evidence type="ECO:0000256" key="10">
    <source>
        <dbReference type="ARBA" id="ARBA00022750"/>
    </source>
</evidence>
<dbReference type="Pfam" id="PF00026">
    <property type="entry name" value="Asp"/>
    <property type="match status" value="1"/>
</dbReference>
<comment type="subcellular location">
    <subcellularLocation>
        <location evidence="3">Secreted</location>
    </subcellularLocation>
</comment>
<evidence type="ECO:0000256" key="1">
    <source>
        <dbReference type="ARBA" id="ARBA00000043"/>
    </source>
</evidence>
<dbReference type="PROSITE" id="PS51767">
    <property type="entry name" value="PEPTIDASE_A1"/>
    <property type="match status" value="1"/>
</dbReference>
<evidence type="ECO:0000256" key="2">
    <source>
        <dbReference type="ARBA" id="ARBA00002983"/>
    </source>
</evidence>
<evidence type="ECO:0000256" key="8">
    <source>
        <dbReference type="ARBA" id="ARBA00022670"/>
    </source>
</evidence>
<evidence type="ECO:0000256" key="7">
    <source>
        <dbReference type="ARBA" id="ARBA00022525"/>
    </source>
</evidence>
<dbReference type="InterPro" id="IPR021109">
    <property type="entry name" value="Peptidase_aspartic_dom_sf"/>
</dbReference>
<keyword evidence="12" id="KW-0865">Zymogen</keyword>